<name>A0A1E7Z675_9ALTE</name>
<keyword evidence="7 11" id="KW-0692">RNA repair</keyword>
<dbReference type="AlphaFoldDB" id="A0A1E7Z675"/>
<evidence type="ECO:0000256" key="7">
    <source>
        <dbReference type="ARBA" id="ARBA00022800"/>
    </source>
</evidence>
<feature type="binding site" evidence="11">
    <location>
        <position position="23"/>
    </location>
    <ligand>
        <name>Mg(2+)</name>
        <dbReference type="ChEBI" id="CHEBI:18420"/>
    </ligand>
</feature>
<evidence type="ECO:0000256" key="5">
    <source>
        <dbReference type="ARBA" id="ARBA00022723"/>
    </source>
</evidence>
<evidence type="ECO:0000313" key="14">
    <source>
        <dbReference type="EMBL" id="OFC69059.1"/>
    </source>
</evidence>
<dbReference type="SUPFAM" id="SSF81301">
    <property type="entry name" value="Nucleotidyltransferase"/>
    <property type="match status" value="1"/>
</dbReference>
<evidence type="ECO:0000256" key="8">
    <source>
        <dbReference type="ARBA" id="ARBA00022840"/>
    </source>
</evidence>
<evidence type="ECO:0000259" key="13">
    <source>
        <dbReference type="Pfam" id="PF12627"/>
    </source>
</evidence>
<comment type="miscellaneous">
    <text evidence="11">A single active site specifically recognizes both ATP and CTP and is responsible for their addition.</text>
</comment>
<evidence type="ECO:0000313" key="15">
    <source>
        <dbReference type="Proteomes" id="UP000175691"/>
    </source>
</evidence>
<protein>
    <recommendedName>
        <fullName evidence="11">CCA-adding enzyme</fullName>
        <ecNumber evidence="11">2.7.7.72</ecNumber>
    </recommendedName>
    <alternativeName>
        <fullName evidence="11">CCA tRNA nucleotidyltransferase</fullName>
    </alternativeName>
    <alternativeName>
        <fullName evidence="11">tRNA CCA-pyrophosphorylase</fullName>
    </alternativeName>
    <alternativeName>
        <fullName evidence="11">tRNA adenylyl-/cytidylyl- transferase</fullName>
    </alternativeName>
    <alternativeName>
        <fullName evidence="11">tRNA nucleotidyltransferase</fullName>
    </alternativeName>
    <alternativeName>
        <fullName evidence="11">tRNA-NT</fullName>
    </alternativeName>
</protein>
<dbReference type="STRING" id="1656094.BFC18_20190"/>
<feature type="binding site" evidence="11">
    <location>
        <position position="140"/>
    </location>
    <ligand>
        <name>CTP</name>
        <dbReference type="ChEBI" id="CHEBI:37563"/>
    </ligand>
</feature>
<keyword evidence="9 11" id="KW-0460">Magnesium</keyword>
<dbReference type="EC" id="2.7.7.72" evidence="11"/>
<evidence type="ECO:0000256" key="1">
    <source>
        <dbReference type="ARBA" id="ARBA00001946"/>
    </source>
</evidence>
<dbReference type="Proteomes" id="UP000175691">
    <property type="component" value="Unassembled WGS sequence"/>
</dbReference>
<dbReference type="GO" id="GO:0160016">
    <property type="term" value="F:CCACCA tRNA nucleotidyltransferase activity"/>
    <property type="evidence" value="ECO:0007669"/>
    <property type="project" value="RHEA"/>
</dbReference>
<feature type="binding site" evidence="11">
    <location>
        <position position="21"/>
    </location>
    <ligand>
        <name>Mg(2+)</name>
        <dbReference type="ChEBI" id="CHEBI:18420"/>
    </ligand>
</feature>
<dbReference type="GO" id="GO:0001680">
    <property type="term" value="P:tRNA 3'-terminal CCA addition"/>
    <property type="evidence" value="ECO:0007669"/>
    <property type="project" value="UniProtKB-UniRule"/>
</dbReference>
<dbReference type="InterPro" id="IPR050124">
    <property type="entry name" value="tRNA_CCA-adding_enzyme"/>
</dbReference>
<dbReference type="EMBL" id="MDHN01000041">
    <property type="protein sequence ID" value="OFC69059.1"/>
    <property type="molecule type" value="Genomic_DNA"/>
</dbReference>
<feature type="binding site" evidence="11">
    <location>
        <position position="8"/>
    </location>
    <ligand>
        <name>ATP</name>
        <dbReference type="ChEBI" id="CHEBI:30616"/>
    </ligand>
</feature>
<dbReference type="PANTHER" id="PTHR47545">
    <property type="entry name" value="MULTIFUNCTIONAL CCA PROTEIN"/>
    <property type="match status" value="1"/>
</dbReference>
<proteinExistence type="inferred from homology"/>
<feature type="binding site" evidence="11">
    <location>
        <position position="140"/>
    </location>
    <ligand>
        <name>ATP</name>
        <dbReference type="ChEBI" id="CHEBI:30616"/>
    </ligand>
</feature>
<keyword evidence="4 11" id="KW-0548">Nucleotidyltransferase</keyword>
<organism evidence="14 15">
    <name type="scientific">Alteromonas confluentis</name>
    <dbReference type="NCBI Taxonomy" id="1656094"/>
    <lineage>
        <taxon>Bacteria</taxon>
        <taxon>Pseudomonadati</taxon>
        <taxon>Pseudomonadota</taxon>
        <taxon>Gammaproteobacteria</taxon>
        <taxon>Alteromonadales</taxon>
        <taxon>Alteromonadaceae</taxon>
        <taxon>Alteromonas/Salinimonas group</taxon>
        <taxon>Alteromonas</taxon>
    </lineage>
</organism>
<comment type="catalytic activity">
    <reaction evidence="11">
        <text>a tRNA precursor + 2 CTP + ATP = a tRNA with a 3' CCA end + 3 diphosphate</text>
        <dbReference type="Rhea" id="RHEA:14433"/>
        <dbReference type="Rhea" id="RHEA-COMP:10465"/>
        <dbReference type="Rhea" id="RHEA-COMP:10468"/>
        <dbReference type="ChEBI" id="CHEBI:30616"/>
        <dbReference type="ChEBI" id="CHEBI:33019"/>
        <dbReference type="ChEBI" id="CHEBI:37563"/>
        <dbReference type="ChEBI" id="CHEBI:74896"/>
        <dbReference type="ChEBI" id="CHEBI:83071"/>
        <dbReference type="EC" id="2.7.7.72"/>
    </reaction>
</comment>
<comment type="caution">
    <text evidence="14">The sequence shown here is derived from an EMBL/GenBank/DDBJ whole genome shotgun (WGS) entry which is preliminary data.</text>
</comment>
<evidence type="ECO:0000256" key="9">
    <source>
        <dbReference type="ARBA" id="ARBA00022842"/>
    </source>
</evidence>
<evidence type="ECO:0000256" key="10">
    <source>
        <dbReference type="ARBA" id="ARBA00022884"/>
    </source>
</evidence>
<keyword evidence="2 11" id="KW-0808">Transferase</keyword>
<dbReference type="InterPro" id="IPR002646">
    <property type="entry name" value="PolA_pol_head_dom"/>
</dbReference>
<dbReference type="InterPro" id="IPR043519">
    <property type="entry name" value="NT_sf"/>
</dbReference>
<dbReference type="Gene3D" id="3.30.460.10">
    <property type="entry name" value="Beta Polymerase, domain 2"/>
    <property type="match status" value="1"/>
</dbReference>
<keyword evidence="6 11" id="KW-0547">Nucleotide-binding</keyword>
<sequence length="370" mass="41760">MDVYLVGGAVRDELLNRRVTERDWVVVGATPEEMLAKGFEQVGKDFPVFLHPKTKEEYALARTERKSGSGYTGFVCYAAPDVTLEQDLIRRDLTVNAIAKDNDGNLIDPYHGVRDLNSRILRHVSEAFSEDPLRVFRVARFAARYAHLGFKVAEETLSLMRNMADSGELAHLTAERVWKETIRALGENNPEVYFQVLERAEALNDWFPELIASLKNSDSRLERAVSAKASDDIRWALLFANTSAEGTETLCKRVKAPNKYAQLAMLVSRFSKAFTPSNTADDWLKLCNQCDAWRKPERFTDFITACTLINDNADISSSLATPLHETVKEASKLSAKAFVEQGLRGPQIGEAMNLARRDIFEKRFRLDLFS</sequence>
<keyword evidence="5 11" id="KW-0479">Metal-binding</keyword>
<dbReference type="OrthoDB" id="9805698at2"/>
<dbReference type="FunFam" id="3.30.460.10:FF:000016">
    <property type="entry name" value="Multifunctional CCA protein"/>
    <property type="match status" value="1"/>
</dbReference>
<evidence type="ECO:0000256" key="4">
    <source>
        <dbReference type="ARBA" id="ARBA00022695"/>
    </source>
</evidence>
<evidence type="ECO:0000256" key="3">
    <source>
        <dbReference type="ARBA" id="ARBA00022694"/>
    </source>
</evidence>
<dbReference type="Gene3D" id="1.10.3090.10">
    <property type="entry name" value="cca-adding enzyme, domain 2"/>
    <property type="match status" value="1"/>
</dbReference>
<reference evidence="14 15" key="1">
    <citation type="submission" date="2016-08" db="EMBL/GenBank/DDBJ databases">
        <authorList>
            <person name="Seilhamer J.J."/>
        </authorList>
    </citation>
    <scope>NUCLEOTIDE SEQUENCE [LARGE SCALE GENOMIC DNA]</scope>
    <source>
        <strain evidence="14 15">KCTC 42603</strain>
    </source>
</reference>
<dbReference type="GO" id="GO:0042245">
    <property type="term" value="P:RNA repair"/>
    <property type="evidence" value="ECO:0007669"/>
    <property type="project" value="UniProtKB-KW"/>
</dbReference>
<dbReference type="SUPFAM" id="SSF81891">
    <property type="entry name" value="Poly A polymerase C-terminal region-like"/>
    <property type="match status" value="1"/>
</dbReference>
<dbReference type="PANTHER" id="PTHR47545:SF1">
    <property type="entry name" value="MULTIFUNCTIONAL CCA PROTEIN"/>
    <property type="match status" value="1"/>
</dbReference>
<dbReference type="RefSeq" id="WP_070127214.1">
    <property type="nucleotide sequence ID" value="NZ_MDHN01000041.1"/>
</dbReference>
<dbReference type="GO" id="GO:0004810">
    <property type="term" value="F:CCA tRNA nucleotidyltransferase activity"/>
    <property type="evidence" value="ECO:0007669"/>
    <property type="project" value="UniProtKB-UniRule"/>
</dbReference>
<dbReference type="GO" id="GO:0000287">
    <property type="term" value="F:magnesium ion binding"/>
    <property type="evidence" value="ECO:0007669"/>
    <property type="project" value="UniProtKB-UniRule"/>
</dbReference>
<comment type="function">
    <text evidence="11">Catalyzes the addition and repair of the essential 3'-terminal CCA sequence in tRNAs without using a nucleic acid template. Adds these three nucleotides in the order of C, C, and A to the tRNA nucleotide-73, using CTP and ATP as substrates and producing inorganic pyrophosphate. tRNA 3'-terminal CCA addition is required both for tRNA processing and repair. Also involved in tRNA surveillance by mediating tandem CCA addition to generate a CCACCA at the 3' terminus of unstable tRNAs. While stable tRNAs receive only 3'-terminal CCA, unstable tRNAs are marked with CCACCA and rapidly degraded.</text>
</comment>
<evidence type="ECO:0000256" key="11">
    <source>
        <dbReference type="HAMAP-Rule" id="MF_01262"/>
    </source>
</evidence>
<dbReference type="Pfam" id="PF01743">
    <property type="entry name" value="PolyA_pol"/>
    <property type="match status" value="1"/>
</dbReference>
<dbReference type="Pfam" id="PF12627">
    <property type="entry name" value="PolyA_pol_RNAbd"/>
    <property type="match status" value="1"/>
</dbReference>
<evidence type="ECO:0000256" key="6">
    <source>
        <dbReference type="ARBA" id="ARBA00022741"/>
    </source>
</evidence>
<feature type="domain" description="tRNA nucleotidyltransferase/poly(A) polymerase RNA and SrmB- binding" evidence="13">
    <location>
        <begin position="149"/>
        <end position="211"/>
    </location>
</feature>
<feature type="binding site" evidence="11">
    <location>
        <position position="137"/>
    </location>
    <ligand>
        <name>ATP</name>
        <dbReference type="ChEBI" id="CHEBI:30616"/>
    </ligand>
</feature>
<dbReference type="InterPro" id="IPR032828">
    <property type="entry name" value="PolyA_RNA-bd"/>
</dbReference>
<keyword evidence="3 11" id="KW-0819">tRNA processing</keyword>
<keyword evidence="10 11" id="KW-0694">RNA-binding</keyword>
<feature type="binding site" evidence="11">
    <location>
        <position position="91"/>
    </location>
    <ligand>
        <name>CTP</name>
        <dbReference type="ChEBI" id="CHEBI:37563"/>
    </ligand>
</feature>
<feature type="binding site" evidence="11">
    <location>
        <position position="8"/>
    </location>
    <ligand>
        <name>CTP</name>
        <dbReference type="ChEBI" id="CHEBI:37563"/>
    </ligand>
</feature>
<gene>
    <name evidence="11" type="primary">cca</name>
    <name evidence="14" type="ORF">BFC18_20190</name>
</gene>
<keyword evidence="15" id="KW-1185">Reference proteome</keyword>
<comment type="cofactor">
    <cofactor evidence="1 11">
        <name>Mg(2+)</name>
        <dbReference type="ChEBI" id="CHEBI:18420"/>
    </cofactor>
</comment>
<comment type="similarity">
    <text evidence="11">Belongs to the tRNA nucleotidyltransferase/poly(A) polymerase family. Bacterial CCA-adding enzyme type 2 subfamily.</text>
</comment>
<feature type="binding site" evidence="11">
    <location>
        <position position="11"/>
    </location>
    <ligand>
        <name>CTP</name>
        <dbReference type="ChEBI" id="CHEBI:37563"/>
    </ligand>
</feature>
<feature type="binding site" evidence="11">
    <location>
        <position position="11"/>
    </location>
    <ligand>
        <name>ATP</name>
        <dbReference type="ChEBI" id="CHEBI:30616"/>
    </ligand>
</feature>
<feature type="binding site" evidence="11">
    <location>
        <position position="91"/>
    </location>
    <ligand>
        <name>ATP</name>
        <dbReference type="ChEBI" id="CHEBI:30616"/>
    </ligand>
</feature>
<dbReference type="InterPro" id="IPR012006">
    <property type="entry name" value="CCA_bact"/>
</dbReference>
<feature type="binding site" evidence="11">
    <location>
        <position position="137"/>
    </location>
    <ligand>
        <name>CTP</name>
        <dbReference type="ChEBI" id="CHEBI:37563"/>
    </ligand>
</feature>
<feature type="domain" description="Poly A polymerase head" evidence="12">
    <location>
        <begin position="3"/>
        <end position="122"/>
    </location>
</feature>
<dbReference type="PIRSF" id="PIRSF000813">
    <property type="entry name" value="CCA_bact"/>
    <property type="match status" value="1"/>
</dbReference>
<evidence type="ECO:0000259" key="12">
    <source>
        <dbReference type="Pfam" id="PF01743"/>
    </source>
</evidence>
<dbReference type="GO" id="GO:0000049">
    <property type="term" value="F:tRNA binding"/>
    <property type="evidence" value="ECO:0007669"/>
    <property type="project" value="UniProtKB-UniRule"/>
</dbReference>
<dbReference type="HAMAP" id="MF_01262">
    <property type="entry name" value="CCA_bact_type2"/>
    <property type="match status" value="1"/>
</dbReference>
<dbReference type="GO" id="GO:0005524">
    <property type="term" value="F:ATP binding"/>
    <property type="evidence" value="ECO:0007669"/>
    <property type="project" value="UniProtKB-UniRule"/>
</dbReference>
<keyword evidence="8 11" id="KW-0067">ATP-binding</keyword>
<evidence type="ECO:0000256" key="2">
    <source>
        <dbReference type="ARBA" id="ARBA00022679"/>
    </source>
</evidence>
<accession>A0A1E7Z675</accession>
<comment type="catalytic activity">
    <reaction evidence="11">
        <text>a tRNA with a 3' CCA end + 2 CTP + ATP = a tRNA with a 3' CCACCA end + 3 diphosphate</text>
        <dbReference type="Rhea" id="RHEA:76235"/>
        <dbReference type="Rhea" id="RHEA-COMP:10468"/>
        <dbReference type="Rhea" id="RHEA-COMP:18655"/>
        <dbReference type="ChEBI" id="CHEBI:30616"/>
        <dbReference type="ChEBI" id="CHEBI:33019"/>
        <dbReference type="ChEBI" id="CHEBI:37563"/>
        <dbReference type="ChEBI" id="CHEBI:83071"/>
        <dbReference type="ChEBI" id="CHEBI:195187"/>
    </reaction>
</comment>